<keyword evidence="3" id="KW-0998">Cell outer membrane</keyword>
<dbReference type="EMBL" id="JAHZSS010000006">
    <property type="protein sequence ID" value="MBW8190730.1"/>
    <property type="molecule type" value="Genomic_DNA"/>
</dbReference>
<dbReference type="PANTHER" id="PTHR40980">
    <property type="entry name" value="PLUG DOMAIN-CONTAINING PROTEIN"/>
    <property type="match status" value="1"/>
</dbReference>
<evidence type="ECO:0000259" key="7">
    <source>
        <dbReference type="Pfam" id="PF07715"/>
    </source>
</evidence>
<dbReference type="Pfam" id="PF07715">
    <property type="entry name" value="Plug"/>
    <property type="match status" value="1"/>
</dbReference>
<dbReference type="NCBIfam" id="TIGR01782">
    <property type="entry name" value="TonB-Xanth-Caul"/>
    <property type="match status" value="1"/>
</dbReference>
<evidence type="ECO:0000256" key="3">
    <source>
        <dbReference type="ARBA" id="ARBA00023237"/>
    </source>
</evidence>
<feature type="signal peptide" evidence="5">
    <location>
        <begin position="1"/>
        <end position="26"/>
    </location>
</feature>
<dbReference type="Proteomes" id="UP001166251">
    <property type="component" value="Unassembled WGS sequence"/>
</dbReference>
<evidence type="ECO:0000256" key="1">
    <source>
        <dbReference type="ARBA" id="ARBA00004442"/>
    </source>
</evidence>
<evidence type="ECO:0000313" key="8">
    <source>
        <dbReference type="EMBL" id="MBW8190730.1"/>
    </source>
</evidence>
<evidence type="ECO:0000259" key="6">
    <source>
        <dbReference type="Pfam" id="PF00593"/>
    </source>
</evidence>
<dbReference type="InterPro" id="IPR000531">
    <property type="entry name" value="Beta-barrel_TonB"/>
</dbReference>
<evidence type="ECO:0000256" key="4">
    <source>
        <dbReference type="RuleBase" id="RU003357"/>
    </source>
</evidence>
<proteinExistence type="inferred from homology"/>
<dbReference type="InterPro" id="IPR012910">
    <property type="entry name" value="Plug_dom"/>
</dbReference>
<feature type="domain" description="TonB-dependent receptor plug" evidence="7">
    <location>
        <begin position="58"/>
        <end position="158"/>
    </location>
</feature>
<feature type="chain" id="PRO_5046544776" evidence="5">
    <location>
        <begin position="27"/>
        <end position="991"/>
    </location>
</feature>
<dbReference type="InterPro" id="IPR010104">
    <property type="entry name" value="TonB_rcpt_bac"/>
</dbReference>
<gene>
    <name evidence="8" type="ORF">K0504_06765</name>
</gene>
<comment type="caution">
    <text evidence="8">The sequence shown here is derived from an EMBL/GenBank/DDBJ whole genome shotgun (WGS) entry which is preliminary data.</text>
</comment>
<keyword evidence="4" id="KW-0798">TonB box</keyword>
<sequence length="991" mass="109248">MQFRLSKIAVAVLSASTLSLVSAAYAAEEESQLPADDVEVIQVSGIAGSMAESARQKRFSNQIVDAIVAEDIGKLPDNNIAEALQRITGISISSDFGVGESVTIRGISENRVELNGRSTSGTGRGGISLDDFPSSFLKTVSVIKSPTADMIEGALGGTVNMETVRPLELQEPLVAMTLDGEYADKTENFAPKLTFAAGRNWDLGNNGTFGANFVFSYLDREIRQDEFQTKVNSTESIDGFEEEALGPNGTFQYRSENTVRLKTEDRERTAYAASFQWAPSSNEGNIYLDLSYSELSGGQAGYDFLDVGGTVTANENTSQTSNGYLTDYDLVGAFVIPKTESDFAENDSYSHALGGEWQLSDRLKVSSEFAMTGAEENGVNSQLNLRPVDLDTYYEALESDPTASPGDYMNKVTATVSHESDKVSSVVYDDPDLLTSGDTMVVREFFYDEYKTETDEKAFRFDAEYAEPMDLDWISSVQVGIRLTDSSYEYNQATLYMDPDEETKFGDAYKKAMQVDDNGNETDYHAAQTSTDSFSGIIEVNHDNLFDQAGFAGENMLAGTVNAYDAELLRDDPNGTFEKFQALWVGTTYETTGSLQDNLVEDVGEWKKIEEETRAVYMQFNLDFDELTAVVGARYIETDLDSTIIEDTGYSTGSNDYSDFLPSLNVSYSISDDTIARFAAAKVMRRAAFTELSPAYSISGTSYLTGTQGSYELDPYRVTQFDMSLEHYFGDGGLVSGAVFYKDVESFTVESTYCYADSRTVNNQQTDEQWSTVCLLENAGESTSDINTASGMGLSDSEGMAYVEGMKDAGLTGVIVSRDVNGGSGEVVGFELAYQQTFNFLPGPWAGLGMSTNYTYAHSEQPNGLPLENISDHSYNLQLYWEWEGFQTRLAYNWRDEFLDDEDYGKRLWGAGSVGLGYDSERVDVTSGNSYRKSRGQLDYSASYDYNENLTFVGNVVNLTSEPLVYKTARGDDWRITEADRRITVGLRAKF</sequence>
<dbReference type="Pfam" id="PF00593">
    <property type="entry name" value="TonB_dep_Rec_b-barrel"/>
    <property type="match status" value="1"/>
</dbReference>
<feature type="domain" description="TonB-dependent receptor-like beta-barrel" evidence="6">
    <location>
        <begin position="443"/>
        <end position="959"/>
    </location>
</feature>
<evidence type="ECO:0000256" key="2">
    <source>
        <dbReference type="ARBA" id="ARBA00023136"/>
    </source>
</evidence>
<comment type="subcellular location">
    <subcellularLocation>
        <location evidence="1 4">Cell outer membrane</location>
    </subcellularLocation>
</comment>
<organism evidence="8 9">
    <name type="scientific">Neiella holothuriorum</name>
    <dbReference type="NCBI Taxonomy" id="2870530"/>
    <lineage>
        <taxon>Bacteria</taxon>
        <taxon>Pseudomonadati</taxon>
        <taxon>Pseudomonadota</taxon>
        <taxon>Gammaproteobacteria</taxon>
        <taxon>Alteromonadales</taxon>
        <taxon>Echinimonadaceae</taxon>
        <taxon>Neiella</taxon>
    </lineage>
</organism>
<keyword evidence="9" id="KW-1185">Reference proteome</keyword>
<protein>
    <submittedName>
        <fullName evidence="8">TonB-dependent receptor</fullName>
    </submittedName>
</protein>
<keyword evidence="8" id="KW-0675">Receptor</keyword>
<dbReference type="PANTHER" id="PTHR40980:SF3">
    <property type="entry name" value="TONB-DEPENDENT RECEPTOR-LIKE BETA-BARREL DOMAIN-CONTAINING PROTEIN"/>
    <property type="match status" value="1"/>
</dbReference>
<dbReference type="RefSeq" id="WP_220103418.1">
    <property type="nucleotide sequence ID" value="NZ_JAHZSS010000006.1"/>
</dbReference>
<evidence type="ECO:0000256" key="5">
    <source>
        <dbReference type="SAM" id="SignalP"/>
    </source>
</evidence>
<name>A0ABS7EER7_9GAMM</name>
<accession>A0ABS7EER7</accession>
<keyword evidence="5" id="KW-0732">Signal</keyword>
<dbReference type="InterPro" id="IPR036942">
    <property type="entry name" value="Beta-barrel_TonB_sf"/>
</dbReference>
<comment type="similarity">
    <text evidence="4">Belongs to the TonB-dependent receptor family.</text>
</comment>
<dbReference type="SUPFAM" id="SSF56935">
    <property type="entry name" value="Porins"/>
    <property type="match status" value="1"/>
</dbReference>
<dbReference type="InterPro" id="IPR037066">
    <property type="entry name" value="Plug_dom_sf"/>
</dbReference>
<evidence type="ECO:0000313" key="9">
    <source>
        <dbReference type="Proteomes" id="UP001166251"/>
    </source>
</evidence>
<keyword evidence="2 4" id="KW-0472">Membrane</keyword>
<dbReference type="Gene3D" id="2.170.130.10">
    <property type="entry name" value="TonB-dependent receptor, plug domain"/>
    <property type="match status" value="1"/>
</dbReference>
<dbReference type="Gene3D" id="2.40.170.20">
    <property type="entry name" value="TonB-dependent receptor, beta-barrel domain"/>
    <property type="match status" value="1"/>
</dbReference>
<reference evidence="8" key="1">
    <citation type="submission" date="2021-07" db="EMBL/GenBank/DDBJ databases">
        <title>Neiella marina sp. nov., isolated from the intestinal content of sea cucumber Apostichopus japonicus.</title>
        <authorList>
            <person name="Bai X."/>
        </authorList>
    </citation>
    <scope>NUCLEOTIDE SEQUENCE</scope>
    <source>
        <strain evidence="8">126</strain>
    </source>
</reference>